<dbReference type="Proteomes" id="UP000606494">
    <property type="component" value="Unassembled WGS sequence"/>
</dbReference>
<keyword evidence="2" id="KW-1185">Reference proteome</keyword>
<gene>
    <name evidence="1" type="ORF">H8B17_15760</name>
</gene>
<dbReference type="InterPro" id="IPR018490">
    <property type="entry name" value="cNMP-bd_dom_sf"/>
</dbReference>
<name>A0ABR7Y6V7_9SPHI</name>
<sequence>MAPALRLTIAEVLAIRHFREDRAISSALGDVHFVLSGFVIKTDEDDSILEFLPEGEFMFGTAHNDGTGFICKTDSTIATLNQDGILAILKEHVIFQLYMNIIVHTVLAKRQIRSKLLAKPVRQRKELFYRMFPEVVQRRPMYEIASYLGSNPNYFGSI</sequence>
<protein>
    <recommendedName>
        <fullName evidence="3">Crp/Fnr family transcriptional regulator</fullName>
    </recommendedName>
</protein>
<evidence type="ECO:0000313" key="2">
    <source>
        <dbReference type="Proteomes" id="UP000606494"/>
    </source>
</evidence>
<comment type="caution">
    <text evidence="1">The sequence shown here is derived from an EMBL/GenBank/DDBJ whole genome shotgun (WGS) entry which is preliminary data.</text>
</comment>
<dbReference type="EMBL" id="JACNYK010000004">
    <property type="protein sequence ID" value="MBD1427038.1"/>
    <property type="molecule type" value="Genomic_DNA"/>
</dbReference>
<accession>A0ABR7Y6V7</accession>
<evidence type="ECO:0008006" key="3">
    <source>
        <dbReference type="Google" id="ProtNLM"/>
    </source>
</evidence>
<dbReference type="SUPFAM" id="SSF51206">
    <property type="entry name" value="cAMP-binding domain-like"/>
    <property type="match status" value="1"/>
</dbReference>
<reference evidence="1 2" key="1">
    <citation type="submission" date="2020-08" db="EMBL/GenBank/DDBJ databases">
        <title>Sphingobacterium sp. DN00404 isolated from aquaculture water.</title>
        <authorList>
            <person name="Zhang M."/>
        </authorList>
    </citation>
    <scope>NUCLEOTIDE SEQUENCE [LARGE SCALE GENOMIC DNA]</scope>
    <source>
        <strain evidence="1 2">KCTC 32294</strain>
    </source>
</reference>
<evidence type="ECO:0000313" key="1">
    <source>
        <dbReference type="EMBL" id="MBD1427038.1"/>
    </source>
</evidence>
<organism evidence="1 2">
    <name type="scientific">Sphingobacterium arenae</name>
    <dbReference type="NCBI Taxonomy" id="1280598"/>
    <lineage>
        <taxon>Bacteria</taxon>
        <taxon>Pseudomonadati</taxon>
        <taxon>Bacteroidota</taxon>
        <taxon>Sphingobacteriia</taxon>
        <taxon>Sphingobacteriales</taxon>
        <taxon>Sphingobacteriaceae</taxon>
        <taxon>Sphingobacterium</taxon>
    </lineage>
</organism>
<dbReference type="RefSeq" id="WP_190310171.1">
    <property type="nucleotide sequence ID" value="NZ_JACNYK010000004.1"/>
</dbReference>
<proteinExistence type="predicted"/>